<evidence type="ECO:0000256" key="1">
    <source>
        <dbReference type="SAM" id="MobiDB-lite"/>
    </source>
</evidence>
<dbReference type="Proteomes" id="UP001470230">
    <property type="component" value="Unassembled WGS sequence"/>
</dbReference>
<proteinExistence type="predicted"/>
<sequence>MSNEQQSLQYKVDINASFSEIASKSLFFIDKSIDALKLLQLNSSRIMILRPAKFGKSIIMDMVEDYFLQRIDSFQMLKCQILSPSLGLTFSKEKASTVIRLKLKTKEMTKDNYNEKLLGEIQKQFERYNIAGIENFTTPNTAFEHLIAETSCYGQKKVVILIDDIESILLFMKHGSPEFISLVSTIQSILDVLCRWKDSIKFLLLLGSANFCQVSNIVRDYTFRYEVAGIFGFNIADMINCNIFYNQIGDQIRLPETRVQYFGSFQKSLQSIYDFSVSDFQQIISTNLLGKISIEFLFYLILHSGNHKFAPNTNVYVINPVDFLCSMTESRIGTYWINSLLEQYEDSFFLAFPDGEDTIIKSLLKIVVRGNRLLKEDIPSYKHLIPLGFLSFKDETIVIPNLTILEFITNKSINYFRQRCANDYSSLSTSPFNNVLEKMPSFPEYKLLPSVVFKNGSWDYILFFFLFHVFTDLKIQVANDGTFLAITNSFILSLFFKGELELRLTHLERETTVPIILVKITITNVVCIETCFRQDNQIKRYKLDFWNPNYFLVPNLFPFLYTEADIANNPNNKSANKNQNGEKKEDGDEKGKNEEKKVDPNKLLSFSDIVKESLKDLNIRKSRFVTLNMILNDIVKKMPRYASDNSLEKSILLSLYYLTKTGYVEYRSNSQGTTEYSLVQFQNLSKVSV</sequence>
<accession>A0ABR2K1E1</accession>
<name>A0ABR2K1E1_9EUKA</name>
<dbReference type="InterPro" id="IPR018631">
    <property type="entry name" value="AAA-ATPase-like_dom"/>
</dbReference>
<feature type="domain" description="AAA-ATPase-like" evidence="2">
    <location>
        <begin position="17"/>
        <end position="214"/>
    </location>
</feature>
<comment type="caution">
    <text evidence="3">The sequence shown here is derived from an EMBL/GenBank/DDBJ whole genome shotgun (WGS) entry which is preliminary data.</text>
</comment>
<feature type="region of interest" description="Disordered" evidence="1">
    <location>
        <begin position="570"/>
        <end position="598"/>
    </location>
</feature>
<feature type="compositionally biased region" description="Basic and acidic residues" evidence="1">
    <location>
        <begin position="580"/>
        <end position="598"/>
    </location>
</feature>
<keyword evidence="4" id="KW-1185">Reference proteome</keyword>
<evidence type="ECO:0000259" key="2">
    <source>
        <dbReference type="Pfam" id="PF09820"/>
    </source>
</evidence>
<evidence type="ECO:0000313" key="4">
    <source>
        <dbReference type="Proteomes" id="UP001470230"/>
    </source>
</evidence>
<organism evidence="3 4">
    <name type="scientific">Tritrichomonas musculus</name>
    <dbReference type="NCBI Taxonomy" id="1915356"/>
    <lineage>
        <taxon>Eukaryota</taxon>
        <taxon>Metamonada</taxon>
        <taxon>Parabasalia</taxon>
        <taxon>Tritrichomonadida</taxon>
        <taxon>Tritrichomonadidae</taxon>
        <taxon>Tritrichomonas</taxon>
    </lineage>
</organism>
<protein>
    <recommendedName>
        <fullName evidence="2">AAA-ATPase-like domain-containing protein</fullName>
    </recommendedName>
</protein>
<dbReference type="EMBL" id="JAPFFF010000008">
    <property type="protein sequence ID" value="KAK8884918.1"/>
    <property type="molecule type" value="Genomic_DNA"/>
</dbReference>
<gene>
    <name evidence="3" type="ORF">M9Y10_044041</name>
</gene>
<feature type="compositionally biased region" description="Low complexity" evidence="1">
    <location>
        <begin position="570"/>
        <end position="579"/>
    </location>
</feature>
<reference evidence="3 4" key="1">
    <citation type="submission" date="2024-04" db="EMBL/GenBank/DDBJ databases">
        <title>Tritrichomonas musculus Genome.</title>
        <authorList>
            <person name="Alves-Ferreira E."/>
            <person name="Grigg M."/>
            <person name="Lorenzi H."/>
            <person name="Galac M."/>
        </authorList>
    </citation>
    <scope>NUCLEOTIDE SEQUENCE [LARGE SCALE GENOMIC DNA]</scope>
    <source>
        <strain evidence="3 4">EAF2021</strain>
    </source>
</reference>
<dbReference type="Pfam" id="PF09820">
    <property type="entry name" value="AAA-ATPase_like"/>
    <property type="match status" value="1"/>
</dbReference>
<evidence type="ECO:0000313" key="3">
    <source>
        <dbReference type="EMBL" id="KAK8884918.1"/>
    </source>
</evidence>